<dbReference type="AlphaFoldDB" id="A0A448YL07"/>
<feature type="compositionally biased region" description="Polar residues" evidence="1">
    <location>
        <begin position="49"/>
        <end position="61"/>
    </location>
</feature>
<feature type="region of interest" description="Disordered" evidence="1">
    <location>
        <begin position="24"/>
        <end position="78"/>
    </location>
</feature>
<evidence type="ECO:0000313" key="2">
    <source>
        <dbReference type="EMBL" id="VEU21523.1"/>
    </source>
</evidence>
<dbReference type="Proteomes" id="UP000290900">
    <property type="component" value="Unassembled WGS sequence"/>
</dbReference>
<dbReference type="InParanoid" id="A0A448YL07"/>
<evidence type="ECO:0000256" key="1">
    <source>
        <dbReference type="SAM" id="MobiDB-lite"/>
    </source>
</evidence>
<protein>
    <submittedName>
        <fullName evidence="2">DEKNAAC102678</fullName>
    </submittedName>
</protein>
<dbReference type="STRING" id="13370.A0A448YL07"/>
<keyword evidence="3" id="KW-1185">Reference proteome</keyword>
<dbReference type="OrthoDB" id="4090114at2759"/>
<dbReference type="GO" id="GO:0033768">
    <property type="term" value="C:SUMO-targeted ubiquitin ligase complex"/>
    <property type="evidence" value="ECO:0007669"/>
    <property type="project" value="TreeGrafter"/>
</dbReference>
<dbReference type="GO" id="GO:0004842">
    <property type="term" value="F:ubiquitin-protein transferase activity"/>
    <property type="evidence" value="ECO:0007669"/>
    <property type="project" value="TreeGrafter"/>
</dbReference>
<sequence length="426" mass="48510">MQALEVDLDTESDDDDIQIMEYTALRPTSTRTETSTRTTEVGGRMPTRSAMNTDMAESTPSSFPPSQEPILVGSDEETDNENDDIIIEGERQVSSDEDLQITGERRHRPELHFGTRDGQAGFYLSLPREQRYIPLSGGEVRQGGVRTPLFVPSRPPAARTRQRLHLRNGRSRRTIPARNASVSQLVPNVLDDIDNGGPALRDFYSIRNFVGSMFGRAMMYFGREEDIEESIPESLMEEISRREQVEEDTRVNKRQRVADKMRSEGKAKANISEDQKSMFTRAILPENESICTLCGVKLVEGIPEDYDVLTDEKKIKDLVLHEGIRSPWQCCKKLTSIDTELSKKVFFGKCGHVYCGRCVNNITRGLKETQGAREKRKRRRKKLDLDKVSVTELDFDDPDISAPSRCVVDGCNRLLRGRYFFRELYI</sequence>
<dbReference type="PANTHER" id="PTHR28042">
    <property type="entry name" value="E3 UBIQUITIN-PROTEIN LIGASE COMPLEX SLX5-SLX8 SUBUNIT SLX5"/>
    <property type="match status" value="1"/>
</dbReference>
<proteinExistence type="predicted"/>
<feature type="region of interest" description="Disordered" evidence="1">
    <location>
        <begin position="242"/>
        <end position="270"/>
    </location>
</feature>
<feature type="compositionally biased region" description="Low complexity" evidence="1">
    <location>
        <begin position="28"/>
        <end position="40"/>
    </location>
</feature>
<evidence type="ECO:0000313" key="3">
    <source>
        <dbReference type="Proteomes" id="UP000290900"/>
    </source>
</evidence>
<name>A0A448YL07_BRENA</name>
<dbReference type="EMBL" id="CAACVR010000012">
    <property type="protein sequence ID" value="VEU21523.1"/>
    <property type="molecule type" value="Genomic_DNA"/>
</dbReference>
<reference evidence="2 3" key="1">
    <citation type="submission" date="2018-12" db="EMBL/GenBank/DDBJ databases">
        <authorList>
            <person name="Tiukova I."/>
            <person name="Dainat J."/>
        </authorList>
    </citation>
    <scope>NUCLEOTIDE SEQUENCE [LARGE SCALE GENOMIC DNA]</scope>
</reference>
<dbReference type="PANTHER" id="PTHR28042:SF1">
    <property type="entry name" value="E3 UBIQUITIN-PROTEIN LIGASE COMPLEX SLX5-SLX8 SUBUNIT SLX5"/>
    <property type="match status" value="1"/>
</dbReference>
<dbReference type="InterPro" id="IPR038886">
    <property type="entry name" value="E3_SLX5/Rfp1"/>
</dbReference>
<accession>A0A448YL07</accession>
<organism evidence="2 3">
    <name type="scientific">Brettanomyces naardenensis</name>
    <name type="common">Yeast</name>
    <dbReference type="NCBI Taxonomy" id="13370"/>
    <lineage>
        <taxon>Eukaryota</taxon>
        <taxon>Fungi</taxon>
        <taxon>Dikarya</taxon>
        <taxon>Ascomycota</taxon>
        <taxon>Saccharomycotina</taxon>
        <taxon>Pichiomycetes</taxon>
        <taxon>Pichiales</taxon>
        <taxon>Pichiaceae</taxon>
        <taxon>Brettanomyces</taxon>
    </lineage>
</organism>
<gene>
    <name evidence="2" type="ORF">BRENAR_LOCUS2256</name>
</gene>